<dbReference type="GO" id="GO:0030288">
    <property type="term" value="C:outer membrane-bounded periplasmic space"/>
    <property type="evidence" value="ECO:0007669"/>
    <property type="project" value="TreeGrafter"/>
</dbReference>
<keyword evidence="3 5" id="KW-0732">Signal</keyword>
<reference evidence="8 9" key="1">
    <citation type="journal article" date="2012" name="Appl. Environ. Microbiol.">
        <title>Draft genome sequence of a psychrotolerant sulfur-oxidizing bacterium, Sulfuricella denitrificans skB26, and proteomic insights into cold adaptation.</title>
        <authorList>
            <person name="Watanabe T."/>
            <person name="Kojima H."/>
            <person name="Fukui M."/>
        </authorList>
    </citation>
    <scope>NUCLEOTIDE SEQUENCE [LARGE SCALE GENOMIC DNA]</scope>
    <source>
        <strain evidence="9">skB26</strain>
    </source>
</reference>
<organism evidence="8 9">
    <name type="scientific">Sulfuricella denitrificans (strain DSM 22764 / NBRC 105220 / skB26)</name>
    <dbReference type="NCBI Taxonomy" id="1163617"/>
    <lineage>
        <taxon>Bacteria</taxon>
        <taxon>Pseudomonadati</taxon>
        <taxon>Pseudomonadota</taxon>
        <taxon>Betaproteobacteria</taxon>
        <taxon>Nitrosomonadales</taxon>
        <taxon>Sulfuricellaceae</taxon>
        <taxon>Sulfuricella</taxon>
    </lineage>
</organism>
<evidence type="ECO:0000313" key="9">
    <source>
        <dbReference type="Proteomes" id="UP000015559"/>
    </source>
</evidence>
<dbReference type="AlphaFoldDB" id="S6AC32"/>
<dbReference type="InterPro" id="IPR038484">
    <property type="entry name" value="MucB/RseB_C_sf"/>
</dbReference>
<dbReference type="EMBL" id="AP013066">
    <property type="protein sequence ID" value="BAN35218.1"/>
    <property type="molecule type" value="Genomic_DNA"/>
</dbReference>
<dbReference type="Proteomes" id="UP000015559">
    <property type="component" value="Chromosome"/>
</dbReference>
<dbReference type="RefSeq" id="WP_009205828.1">
    <property type="nucleotide sequence ID" value="NC_022357.1"/>
</dbReference>
<dbReference type="Gene3D" id="3.30.200.100">
    <property type="entry name" value="MucB/RseB, C-terminal domain"/>
    <property type="match status" value="1"/>
</dbReference>
<name>S6AC32_SULDS</name>
<sequence>MRVLLLAVAALLGMIGVSQAADVAQQTDALSWLKKTTVAAHQLNYKGTYIYQYGDHIETSKITHIKDESGEHEKLEALEGSPREVIRNNEEVLCFTPDSNTSVVVEKRKIEKSFPDLLPRQLDGITENYRVRFAVSDRTAGHACKVLILEPRDQYRYQHKLWIDQATGLLLKAGMLNERSEMISQFAFTQVEIGGQIDKESLRPKIAGKKVLVSSEPANEMEMQQSELSWQVKQLPPGFTQVTVIKRTMPGKGVPVKHLVFSDGLATVSVFIEPVATEIKPMQRVVRQGAIHVYTRMVADHQITVLGEVPAISVMQIANSVSKN</sequence>
<comment type="subcellular location">
    <subcellularLocation>
        <location evidence="1">Periplasm</location>
    </subcellularLocation>
</comment>
<proteinExistence type="inferred from homology"/>
<evidence type="ECO:0000259" key="6">
    <source>
        <dbReference type="Pfam" id="PF03888"/>
    </source>
</evidence>
<gene>
    <name evidence="8" type="ORF">SCD_n01392</name>
</gene>
<dbReference type="PIRSF" id="PIRSF005427">
    <property type="entry name" value="RseB"/>
    <property type="match status" value="1"/>
</dbReference>
<dbReference type="Pfam" id="PF17188">
    <property type="entry name" value="MucB_RseB_C"/>
    <property type="match status" value="1"/>
</dbReference>
<dbReference type="GO" id="GO:0045152">
    <property type="term" value="F:antisigma factor binding"/>
    <property type="evidence" value="ECO:0007669"/>
    <property type="project" value="TreeGrafter"/>
</dbReference>
<accession>S6AC32</accession>
<dbReference type="OrthoDB" id="7067274at2"/>
<evidence type="ECO:0000256" key="1">
    <source>
        <dbReference type="ARBA" id="ARBA00004418"/>
    </source>
</evidence>
<feature type="chain" id="PRO_5004545434" evidence="5">
    <location>
        <begin position="21"/>
        <end position="324"/>
    </location>
</feature>
<dbReference type="eggNOG" id="COG3026">
    <property type="taxonomic scope" value="Bacteria"/>
</dbReference>
<dbReference type="GO" id="GO:0032885">
    <property type="term" value="P:regulation of polysaccharide biosynthetic process"/>
    <property type="evidence" value="ECO:0007669"/>
    <property type="project" value="TreeGrafter"/>
</dbReference>
<evidence type="ECO:0000256" key="4">
    <source>
        <dbReference type="ARBA" id="ARBA00022764"/>
    </source>
</evidence>
<feature type="domain" description="MucB/RseB N-terminal" evidence="6">
    <location>
        <begin position="28"/>
        <end position="205"/>
    </location>
</feature>
<dbReference type="Pfam" id="PF03888">
    <property type="entry name" value="MucB_RseB"/>
    <property type="match status" value="1"/>
</dbReference>
<keyword evidence="4" id="KW-0574">Periplasm</keyword>
<evidence type="ECO:0000256" key="5">
    <source>
        <dbReference type="SAM" id="SignalP"/>
    </source>
</evidence>
<dbReference type="Gene3D" id="2.50.20.10">
    <property type="entry name" value="Lipoprotein localisation LolA/LolB/LppX"/>
    <property type="match status" value="1"/>
</dbReference>
<feature type="domain" description="MucB/RseB C-terminal" evidence="7">
    <location>
        <begin position="225"/>
        <end position="321"/>
    </location>
</feature>
<protein>
    <submittedName>
        <fullName evidence="8">Sigma E regulatory protein, MucB/RseB</fullName>
    </submittedName>
</protein>
<keyword evidence="9" id="KW-1185">Reference proteome</keyword>
<dbReference type="CDD" id="cd16327">
    <property type="entry name" value="RseB"/>
    <property type="match status" value="1"/>
</dbReference>
<dbReference type="PANTHER" id="PTHR38782:SF1">
    <property type="entry name" value="SIGMA-E FACTOR REGULATORY PROTEIN RSEB"/>
    <property type="match status" value="1"/>
</dbReference>
<dbReference type="InterPro" id="IPR033436">
    <property type="entry name" value="MucB/RseB_C"/>
</dbReference>
<evidence type="ECO:0000256" key="3">
    <source>
        <dbReference type="ARBA" id="ARBA00022729"/>
    </source>
</evidence>
<dbReference type="STRING" id="1163617.SCD_n01392"/>
<evidence type="ECO:0000313" key="8">
    <source>
        <dbReference type="EMBL" id="BAN35218.1"/>
    </source>
</evidence>
<evidence type="ECO:0000259" key="7">
    <source>
        <dbReference type="Pfam" id="PF17188"/>
    </source>
</evidence>
<comment type="similarity">
    <text evidence="2">Belongs to the RseB family.</text>
</comment>
<feature type="signal peptide" evidence="5">
    <location>
        <begin position="1"/>
        <end position="20"/>
    </location>
</feature>
<dbReference type="KEGG" id="sdr:SCD_n01392"/>
<dbReference type="InterPro" id="IPR033434">
    <property type="entry name" value="MucB/RseB_N"/>
</dbReference>
<dbReference type="HOGENOM" id="CLU_054710_0_1_4"/>
<dbReference type="PANTHER" id="PTHR38782">
    <property type="match status" value="1"/>
</dbReference>
<dbReference type="InterPro" id="IPR029046">
    <property type="entry name" value="LolA/LolB/LppX"/>
</dbReference>
<dbReference type="InterPro" id="IPR005588">
    <property type="entry name" value="MucB_RseB"/>
</dbReference>
<dbReference type="SUPFAM" id="SSF89392">
    <property type="entry name" value="Prokaryotic lipoproteins and lipoprotein localization factors"/>
    <property type="match status" value="1"/>
</dbReference>
<evidence type="ECO:0000256" key="2">
    <source>
        <dbReference type="ARBA" id="ARBA00008150"/>
    </source>
</evidence>